<sequence>MEEAKMPLHGGGIVHAPFKWRRGELCLHFFVEEAMGTPSTIIAAIATPAIAAKEKEVEDLFKKYQHKLLDAVFSGLSCVVSVPFYTAFLPLLFWSGHGKLARQMTLLMAFCDYLGNCVKDAVSAPRPSCPPVRRITATKDEQENALEYGLPSSHTLNTVCLTGYLLHYVLSYSRNGDASIQFAGVALVCLFIGLIGLGRIYLGMHSLVDIIGGLTMGLVILTFWLTVHEYIDNFIVSEQNVTSFWAALSFLLLFAYPTPELPTPSFEFHTAFNGVAFGIVAGVQQTYNQFHHEAVPRIFTEQLRVHAFMGRMLVGIPTILIVKFCSKAFAKWIVPVVSNTLGIPIRSTGYIPKLNGSVTGKKSDKIKQSSYVQKLFFFSQQDTFDVDTGIRFIQYAGLAWSVVDLVPSIFSHLKL</sequence>
<dbReference type="GO" id="GO:0042392">
    <property type="term" value="F:sphingosine-1-phosphate phosphatase activity"/>
    <property type="evidence" value="ECO:0007669"/>
    <property type="project" value="TreeGrafter"/>
</dbReference>
<evidence type="ECO:0000256" key="4">
    <source>
        <dbReference type="ARBA" id="ARBA00022824"/>
    </source>
</evidence>
<protein>
    <recommendedName>
        <fullName evidence="9">Phosphatidic acid phosphatase type 2/haloperoxidase domain-containing protein</fullName>
    </recommendedName>
</protein>
<dbReference type="Proteomes" id="UP000323000">
    <property type="component" value="Chromosome 7"/>
</dbReference>
<gene>
    <name evidence="10" type="ORF">EZV62_015852</name>
</gene>
<evidence type="ECO:0000256" key="5">
    <source>
        <dbReference type="ARBA" id="ARBA00022989"/>
    </source>
</evidence>
<comment type="subcellular location">
    <subcellularLocation>
        <location evidence="1">Endoplasmic reticulum membrane</location>
        <topology evidence="1">Multi-pass membrane protein</topology>
    </subcellularLocation>
</comment>
<dbReference type="Pfam" id="PF01569">
    <property type="entry name" value="PAP2"/>
    <property type="match status" value="1"/>
</dbReference>
<dbReference type="CDD" id="cd03388">
    <property type="entry name" value="PAP2_SPPase1"/>
    <property type="match status" value="1"/>
</dbReference>
<evidence type="ECO:0000256" key="8">
    <source>
        <dbReference type="SAM" id="Phobius"/>
    </source>
</evidence>
<feature type="domain" description="Phosphatidic acid phosphatase type 2/haloperoxidase" evidence="9">
    <location>
        <begin position="101"/>
        <end position="225"/>
    </location>
</feature>
<accession>A0A5C7HM03</accession>
<dbReference type="OrthoDB" id="301434at2759"/>
<evidence type="ECO:0000256" key="7">
    <source>
        <dbReference type="ARBA" id="ARBA00038324"/>
    </source>
</evidence>
<dbReference type="PANTHER" id="PTHR14969:SF28">
    <property type="entry name" value="DIHYDROSPHINGOSINE 1-PHOSPHATE PHOSPHATASE LCB3-RELATED"/>
    <property type="match status" value="1"/>
</dbReference>
<keyword evidence="6 8" id="KW-0472">Membrane</keyword>
<keyword evidence="3" id="KW-0378">Hydrolase</keyword>
<dbReference type="InterPro" id="IPR036938">
    <property type="entry name" value="PAP2/HPO_sf"/>
</dbReference>
<evidence type="ECO:0000313" key="10">
    <source>
        <dbReference type="EMBL" id="TXG58023.1"/>
    </source>
</evidence>
<dbReference type="InterPro" id="IPR000326">
    <property type="entry name" value="PAP2/HPO"/>
</dbReference>
<keyword evidence="2 8" id="KW-0812">Transmembrane</keyword>
<proteinExistence type="inferred from homology"/>
<keyword evidence="5 8" id="KW-1133">Transmembrane helix</keyword>
<evidence type="ECO:0000313" key="11">
    <source>
        <dbReference type="Proteomes" id="UP000323000"/>
    </source>
</evidence>
<evidence type="ECO:0000259" key="9">
    <source>
        <dbReference type="SMART" id="SM00014"/>
    </source>
</evidence>
<feature type="transmembrane region" description="Helical" evidence="8">
    <location>
        <begin position="180"/>
        <end position="201"/>
    </location>
</feature>
<organism evidence="10 11">
    <name type="scientific">Acer yangbiense</name>
    <dbReference type="NCBI Taxonomy" id="1000413"/>
    <lineage>
        <taxon>Eukaryota</taxon>
        <taxon>Viridiplantae</taxon>
        <taxon>Streptophyta</taxon>
        <taxon>Embryophyta</taxon>
        <taxon>Tracheophyta</taxon>
        <taxon>Spermatophyta</taxon>
        <taxon>Magnoliopsida</taxon>
        <taxon>eudicotyledons</taxon>
        <taxon>Gunneridae</taxon>
        <taxon>Pentapetalae</taxon>
        <taxon>rosids</taxon>
        <taxon>malvids</taxon>
        <taxon>Sapindales</taxon>
        <taxon>Sapindaceae</taxon>
        <taxon>Hippocastanoideae</taxon>
        <taxon>Acereae</taxon>
        <taxon>Acer</taxon>
    </lineage>
</organism>
<feature type="transmembrane region" description="Helical" evidence="8">
    <location>
        <begin position="71"/>
        <end position="94"/>
    </location>
</feature>
<dbReference type="Gene3D" id="1.20.144.10">
    <property type="entry name" value="Phosphatidic acid phosphatase type 2/haloperoxidase"/>
    <property type="match status" value="1"/>
</dbReference>
<feature type="transmembrane region" description="Helical" evidence="8">
    <location>
        <begin position="239"/>
        <end position="256"/>
    </location>
</feature>
<keyword evidence="11" id="KW-1185">Reference proteome</keyword>
<evidence type="ECO:0000256" key="2">
    <source>
        <dbReference type="ARBA" id="ARBA00022692"/>
    </source>
</evidence>
<feature type="transmembrane region" description="Helical" evidence="8">
    <location>
        <begin position="207"/>
        <end position="227"/>
    </location>
</feature>
<dbReference type="EMBL" id="VAHF01000007">
    <property type="protein sequence ID" value="TXG58023.1"/>
    <property type="molecule type" value="Genomic_DNA"/>
</dbReference>
<evidence type="ECO:0000256" key="3">
    <source>
        <dbReference type="ARBA" id="ARBA00022801"/>
    </source>
</evidence>
<dbReference type="SUPFAM" id="SSF48317">
    <property type="entry name" value="Acid phosphatase/Vanadium-dependent haloperoxidase"/>
    <property type="match status" value="1"/>
</dbReference>
<evidence type="ECO:0000256" key="6">
    <source>
        <dbReference type="ARBA" id="ARBA00023136"/>
    </source>
</evidence>
<evidence type="ECO:0000256" key="1">
    <source>
        <dbReference type="ARBA" id="ARBA00004477"/>
    </source>
</evidence>
<dbReference type="SMART" id="SM00014">
    <property type="entry name" value="acidPPc"/>
    <property type="match status" value="1"/>
</dbReference>
<dbReference type="PANTHER" id="PTHR14969">
    <property type="entry name" value="SPHINGOSINE-1-PHOSPHATE PHOSPHOHYDROLASE"/>
    <property type="match status" value="1"/>
</dbReference>
<dbReference type="AlphaFoldDB" id="A0A5C7HM03"/>
<dbReference type="GO" id="GO:0005789">
    <property type="term" value="C:endoplasmic reticulum membrane"/>
    <property type="evidence" value="ECO:0007669"/>
    <property type="project" value="UniProtKB-SubCell"/>
</dbReference>
<comment type="caution">
    <text evidence="10">The sequence shown here is derived from an EMBL/GenBank/DDBJ whole genome shotgun (WGS) entry which is preliminary data.</text>
</comment>
<comment type="similarity">
    <text evidence="7">Belongs to the type 2 lipid phosphate phosphatase family.</text>
</comment>
<name>A0A5C7HM03_9ROSI</name>
<keyword evidence="4" id="KW-0256">Endoplasmic reticulum</keyword>
<reference evidence="11" key="1">
    <citation type="journal article" date="2019" name="Gigascience">
        <title>De novo genome assembly of the endangered Acer yangbiense, a plant species with extremely small populations endemic to Yunnan Province, China.</title>
        <authorList>
            <person name="Yang J."/>
            <person name="Wariss H.M."/>
            <person name="Tao L."/>
            <person name="Zhang R."/>
            <person name="Yun Q."/>
            <person name="Hollingsworth P."/>
            <person name="Dao Z."/>
            <person name="Luo G."/>
            <person name="Guo H."/>
            <person name="Ma Y."/>
            <person name="Sun W."/>
        </authorList>
    </citation>
    <scope>NUCLEOTIDE SEQUENCE [LARGE SCALE GENOMIC DNA]</scope>
    <source>
        <strain evidence="11">cv. Malutang</strain>
    </source>
</reference>